<feature type="binding site" evidence="11">
    <location>
        <position position="71"/>
    </location>
    <ligand>
        <name>ATP</name>
        <dbReference type="ChEBI" id="CHEBI:30616"/>
    </ligand>
</feature>
<dbReference type="FunFam" id="3.30.200.20:FF:000046">
    <property type="entry name" value="Mitogen-activated protein kinase"/>
    <property type="match status" value="1"/>
</dbReference>
<evidence type="ECO:0000256" key="10">
    <source>
        <dbReference type="ARBA" id="ARBA00048312"/>
    </source>
</evidence>
<dbReference type="PROSITE" id="PS50011">
    <property type="entry name" value="PROTEIN_KINASE_DOM"/>
    <property type="match status" value="1"/>
</dbReference>
<name>A0A067JP50_JATCU</name>
<dbReference type="EMBL" id="KK914992">
    <property type="protein sequence ID" value="KDP25667.1"/>
    <property type="molecule type" value="Genomic_DNA"/>
</dbReference>
<dbReference type="GO" id="GO:0005524">
    <property type="term" value="F:ATP binding"/>
    <property type="evidence" value="ECO:0007669"/>
    <property type="project" value="UniProtKB-UniRule"/>
</dbReference>
<dbReference type="PANTHER" id="PTHR24055">
    <property type="entry name" value="MITOGEN-ACTIVATED PROTEIN KINASE"/>
    <property type="match status" value="1"/>
</dbReference>
<evidence type="ECO:0000256" key="4">
    <source>
        <dbReference type="ARBA" id="ARBA00022553"/>
    </source>
</evidence>
<dbReference type="PROSITE" id="PS00107">
    <property type="entry name" value="PROTEIN_KINASE_ATP"/>
    <property type="match status" value="1"/>
</dbReference>
<keyword evidence="6 11" id="KW-0547">Nucleotide-binding</keyword>
<dbReference type="GO" id="GO:0004707">
    <property type="term" value="F:MAP kinase activity"/>
    <property type="evidence" value="ECO:0007669"/>
    <property type="project" value="UniProtKB-EC"/>
</dbReference>
<dbReference type="Gene3D" id="1.10.510.10">
    <property type="entry name" value="Transferase(Phosphotransferase) domain 1"/>
    <property type="match status" value="1"/>
</dbReference>
<dbReference type="SMART" id="SM00220">
    <property type="entry name" value="S_TKc"/>
    <property type="match status" value="1"/>
</dbReference>
<evidence type="ECO:0000256" key="9">
    <source>
        <dbReference type="ARBA" id="ARBA00047592"/>
    </source>
</evidence>
<feature type="domain" description="Protein kinase" evidence="13">
    <location>
        <begin position="41"/>
        <end position="309"/>
    </location>
</feature>
<evidence type="ECO:0000256" key="3">
    <source>
        <dbReference type="ARBA" id="ARBA00022527"/>
    </source>
</evidence>
<keyword evidence="4" id="KW-0597">Phosphoprotein</keyword>
<reference evidence="14 15" key="1">
    <citation type="journal article" date="2014" name="PLoS ONE">
        <title>Global Analysis of Gene Expression Profiles in Physic Nut (Jatropha curcas L.) Seedlings Exposed to Salt Stress.</title>
        <authorList>
            <person name="Zhang L."/>
            <person name="Zhang C."/>
            <person name="Wu P."/>
            <person name="Chen Y."/>
            <person name="Li M."/>
            <person name="Jiang H."/>
            <person name="Wu G."/>
        </authorList>
    </citation>
    <scope>NUCLEOTIDE SEQUENCE [LARGE SCALE GENOMIC DNA]</scope>
    <source>
        <strain evidence="15">cv. GZQX0401</strain>
        <tissue evidence="14">Young leaves</tissue>
    </source>
</reference>
<evidence type="ECO:0000256" key="12">
    <source>
        <dbReference type="RuleBase" id="RU000304"/>
    </source>
</evidence>
<comment type="similarity">
    <text evidence="1">Belongs to the protein kinase superfamily. CMGC Ser/Thr protein kinase family. MAP kinase subfamily.</text>
</comment>
<dbReference type="Gene3D" id="3.30.200.20">
    <property type="entry name" value="Phosphorylase Kinase, domain 1"/>
    <property type="match status" value="1"/>
</dbReference>
<comment type="catalytic activity">
    <reaction evidence="9">
        <text>L-threonyl-[protein] + ATP = O-phospho-L-threonyl-[protein] + ADP + H(+)</text>
        <dbReference type="Rhea" id="RHEA:46608"/>
        <dbReference type="Rhea" id="RHEA-COMP:11060"/>
        <dbReference type="Rhea" id="RHEA-COMP:11605"/>
        <dbReference type="ChEBI" id="CHEBI:15378"/>
        <dbReference type="ChEBI" id="CHEBI:30013"/>
        <dbReference type="ChEBI" id="CHEBI:30616"/>
        <dbReference type="ChEBI" id="CHEBI:61977"/>
        <dbReference type="ChEBI" id="CHEBI:456216"/>
        <dbReference type="EC" id="2.7.11.24"/>
    </reaction>
</comment>
<accession>A0A067JP50</accession>
<evidence type="ECO:0000256" key="1">
    <source>
        <dbReference type="ARBA" id="ARBA00008832"/>
    </source>
</evidence>
<dbReference type="FunFam" id="1.10.510.10:FF:000624">
    <property type="entry name" value="Mitogen-activated protein kinase"/>
    <property type="match status" value="1"/>
</dbReference>
<evidence type="ECO:0000313" key="14">
    <source>
        <dbReference type="EMBL" id="KDP25667.1"/>
    </source>
</evidence>
<dbReference type="Pfam" id="PF00069">
    <property type="entry name" value="Pkinase"/>
    <property type="match status" value="1"/>
</dbReference>
<keyword evidence="3 12" id="KW-0723">Serine/threonine-protein kinase</keyword>
<gene>
    <name evidence="14" type="ORF">JCGZ_24180</name>
</gene>
<evidence type="ECO:0000313" key="15">
    <source>
        <dbReference type="Proteomes" id="UP000027138"/>
    </source>
</evidence>
<keyword evidence="8 11" id="KW-0067">ATP-binding</keyword>
<evidence type="ECO:0000256" key="7">
    <source>
        <dbReference type="ARBA" id="ARBA00022777"/>
    </source>
</evidence>
<organism evidence="14 15">
    <name type="scientific">Jatropha curcas</name>
    <name type="common">Barbados nut</name>
    <dbReference type="NCBI Taxonomy" id="180498"/>
    <lineage>
        <taxon>Eukaryota</taxon>
        <taxon>Viridiplantae</taxon>
        <taxon>Streptophyta</taxon>
        <taxon>Embryophyta</taxon>
        <taxon>Tracheophyta</taxon>
        <taxon>Spermatophyta</taxon>
        <taxon>Magnoliopsida</taxon>
        <taxon>eudicotyledons</taxon>
        <taxon>Gunneridae</taxon>
        <taxon>Pentapetalae</taxon>
        <taxon>rosids</taxon>
        <taxon>fabids</taxon>
        <taxon>Malpighiales</taxon>
        <taxon>Euphorbiaceae</taxon>
        <taxon>Crotonoideae</taxon>
        <taxon>Jatropheae</taxon>
        <taxon>Jatropha</taxon>
    </lineage>
</organism>
<evidence type="ECO:0000256" key="5">
    <source>
        <dbReference type="ARBA" id="ARBA00022679"/>
    </source>
</evidence>
<evidence type="ECO:0000256" key="8">
    <source>
        <dbReference type="ARBA" id="ARBA00022840"/>
    </source>
</evidence>
<protein>
    <recommendedName>
        <fullName evidence="2">mitogen-activated protein kinase</fullName>
        <ecNumber evidence="2">2.7.11.24</ecNumber>
    </recommendedName>
</protein>
<evidence type="ECO:0000256" key="11">
    <source>
        <dbReference type="PROSITE-ProRule" id="PRU10141"/>
    </source>
</evidence>
<dbReference type="Proteomes" id="UP000027138">
    <property type="component" value="Unassembled WGS sequence"/>
</dbReference>
<keyword evidence="15" id="KW-1185">Reference proteome</keyword>
<dbReference type="SUPFAM" id="SSF56112">
    <property type="entry name" value="Protein kinase-like (PK-like)"/>
    <property type="match status" value="1"/>
</dbReference>
<sequence length="354" mass="40901">MSMESSSGSSEDNITGIPTHGGRYVQYDVYGILFEVSRKYVPPIRFLGSGAYGTVCAAKNSETQEEVAIKKIVNAFDNQKVAKRTLREIKLLQHMNHENISYDLPRRRTSMMFTFVYELMDTDLQRAIHSKPPLTDADCQRFLYQLLRGLKYIHSADVLHRDLKPGNLLVNGNDLKIADFGFARTTSKTDPMTDYVVTRWYRAPELLNRQSRYTEAIDIWSVGCILGEIMTRQPLFPAKTSTRMLKLIKKVIGLQDDNGSRPDFATRFRNMFPYAPNMSEDALRLLERMLVYDPNQRITVNEALKHPYLAHYHDVKNEPDCPSPFDFDFDESSLSEDEIRELIWVESEQFNPYP</sequence>
<dbReference type="InterPro" id="IPR011009">
    <property type="entry name" value="Kinase-like_dom_sf"/>
</dbReference>
<dbReference type="EC" id="2.7.11.24" evidence="2"/>
<evidence type="ECO:0000256" key="2">
    <source>
        <dbReference type="ARBA" id="ARBA00012411"/>
    </source>
</evidence>
<dbReference type="InterPro" id="IPR017441">
    <property type="entry name" value="Protein_kinase_ATP_BS"/>
</dbReference>
<evidence type="ECO:0000256" key="6">
    <source>
        <dbReference type="ARBA" id="ARBA00022741"/>
    </source>
</evidence>
<keyword evidence="5" id="KW-0808">Transferase</keyword>
<dbReference type="PROSITE" id="PS00108">
    <property type="entry name" value="PROTEIN_KINASE_ST"/>
    <property type="match status" value="1"/>
</dbReference>
<comment type="catalytic activity">
    <reaction evidence="10">
        <text>L-seryl-[protein] + ATP = O-phospho-L-seryl-[protein] + ADP + H(+)</text>
        <dbReference type="Rhea" id="RHEA:17989"/>
        <dbReference type="Rhea" id="RHEA-COMP:9863"/>
        <dbReference type="Rhea" id="RHEA-COMP:11604"/>
        <dbReference type="ChEBI" id="CHEBI:15378"/>
        <dbReference type="ChEBI" id="CHEBI:29999"/>
        <dbReference type="ChEBI" id="CHEBI:30616"/>
        <dbReference type="ChEBI" id="CHEBI:83421"/>
        <dbReference type="ChEBI" id="CHEBI:456216"/>
        <dbReference type="EC" id="2.7.11.24"/>
    </reaction>
</comment>
<dbReference type="InterPro" id="IPR008271">
    <property type="entry name" value="Ser/Thr_kinase_AS"/>
</dbReference>
<dbReference type="AlphaFoldDB" id="A0A067JP50"/>
<dbReference type="OrthoDB" id="2158884at2759"/>
<keyword evidence="7" id="KW-0418">Kinase</keyword>
<proteinExistence type="inferred from homology"/>
<dbReference type="STRING" id="180498.A0A067JP50"/>
<dbReference type="InterPro" id="IPR050117">
    <property type="entry name" value="MAPK"/>
</dbReference>
<dbReference type="InterPro" id="IPR000719">
    <property type="entry name" value="Prot_kinase_dom"/>
</dbReference>
<evidence type="ECO:0000259" key="13">
    <source>
        <dbReference type="PROSITE" id="PS50011"/>
    </source>
</evidence>